<dbReference type="InParanoid" id="G1XFD1"/>
<organism evidence="1 2">
    <name type="scientific">Arthrobotrys oligospora (strain ATCC 24927 / CBS 115.81 / DSM 1491)</name>
    <name type="common">Nematode-trapping fungus</name>
    <name type="synonym">Didymozoophaga oligospora</name>
    <dbReference type="NCBI Taxonomy" id="756982"/>
    <lineage>
        <taxon>Eukaryota</taxon>
        <taxon>Fungi</taxon>
        <taxon>Dikarya</taxon>
        <taxon>Ascomycota</taxon>
        <taxon>Pezizomycotina</taxon>
        <taxon>Orbiliomycetes</taxon>
        <taxon>Orbiliales</taxon>
        <taxon>Orbiliaceae</taxon>
        <taxon>Orbilia</taxon>
        <taxon>Orbilia oligospora</taxon>
    </lineage>
</organism>
<dbReference type="RefSeq" id="XP_011123193.1">
    <property type="nucleotide sequence ID" value="XM_011124891.1"/>
</dbReference>
<comment type="caution">
    <text evidence="1">The sequence shown here is derived from an EMBL/GenBank/DDBJ whole genome shotgun (WGS) entry which is preliminary data.</text>
</comment>
<dbReference type="EMBL" id="ADOT01000143">
    <property type="protein sequence ID" value="EGX48209.1"/>
    <property type="molecule type" value="Genomic_DNA"/>
</dbReference>
<proteinExistence type="predicted"/>
<accession>G1XFD1</accession>
<dbReference type="AlphaFoldDB" id="G1XFD1"/>
<evidence type="ECO:0000313" key="2">
    <source>
        <dbReference type="Proteomes" id="UP000008784"/>
    </source>
</evidence>
<keyword evidence="2" id="KW-1185">Reference proteome</keyword>
<dbReference type="HOGENOM" id="CLU_1854761_0_0_1"/>
<dbReference type="GeneID" id="22894439"/>
<name>G1XFD1_ARTOA</name>
<dbReference type="Proteomes" id="UP000008784">
    <property type="component" value="Unassembled WGS sequence"/>
</dbReference>
<protein>
    <submittedName>
        <fullName evidence="1">Uncharacterized protein</fullName>
    </submittedName>
</protein>
<reference evidence="1 2" key="1">
    <citation type="journal article" date="2011" name="PLoS Pathog.">
        <title>Genomic and proteomic analyses of the fungus Arthrobotrys oligospora provide insights into nematode-trap formation.</title>
        <authorList>
            <person name="Yang J."/>
            <person name="Wang L."/>
            <person name="Ji X."/>
            <person name="Feng Y."/>
            <person name="Li X."/>
            <person name="Zou C."/>
            <person name="Xu J."/>
            <person name="Ren Y."/>
            <person name="Mi Q."/>
            <person name="Wu J."/>
            <person name="Liu S."/>
            <person name="Liu Y."/>
            <person name="Huang X."/>
            <person name="Wang H."/>
            <person name="Niu X."/>
            <person name="Li J."/>
            <person name="Liang L."/>
            <person name="Luo Y."/>
            <person name="Ji K."/>
            <person name="Zhou W."/>
            <person name="Yu Z."/>
            <person name="Li G."/>
            <person name="Liu Y."/>
            <person name="Li L."/>
            <person name="Qiao M."/>
            <person name="Feng L."/>
            <person name="Zhang K.-Q."/>
        </authorList>
    </citation>
    <scope>NUCLEOTIDE SEQUENCE [LARGE SCALE GENOMIC DNA]</scope>
    <source>
        <strain evidence="2">ATCC 24927 / CBS 115.81 / DSM 1491</strain>
    </source>
</reference>
<dbReference type="OrthoDB" id="10577771at2759"/>
<evidence type="ECO:0000313" key="1">
    <source>
        <dbReference type="EMBL" id="EGX48209.1"/>
    </source>
</evidence>
<gene>
    <name evidence="1" type="ORF">AOL_s00081g72</name>
</gene>
<sequence length="138" mass="16071">MRLLRILDEFPPSMHGIDGLAKYALKVVKSHIRRFNGQKSALLLVSLGPYRSFLDIKAFVSEDIHIKFLVKYNKDAKVGWVPELTEVESEDIEEKFPEFDVVHSERPKGPWQPAFRSEVLHAKIDMYTRNYIDAVWLL</sequence>